<dbReference type="NCBIfam" id="TIGR01636">
    <property type="entry name" value="phage_rinA"/>
    <property type="match status" value="1"/>
</dbReference>
<sequence length="144" mass="17255">MSGIEKLRKATLKYLEQLLEDYQTIDDEIARRLLVIDSPWVDHDTNVGGGRSSFISRQPETIAFKHMDDVELQNKLKLKEDCHRAVEIYQEDEQQYQMYLYRFKSSNYYSWNEIADLMYMSKTLIYRKRYQLLKVLADIKGIKE</sequence>
<dbReference type="EMBL" id="VDFM01000003">
    <property type="protein sequence ID" value="MQS52160.1"/>
    <property type="molecule type" value="Genomic_DNA"/>
</dbReference>
<dbReference type="InterPro" id="IPR006523">
    <property type="entry name" value="RinA"/>
</dbReference>
<dbReference type="RefSeq" id="WP_153382545.1">
    <property type="nucleotide sequence ID" value="NZ_VDFM01000003.1"/>
</dbReference>
<dbReference type="Proteomes" id="UP000380386">
    <property type="component" value="Unassembled WGS sequence"/>
</dbReference>
<name>A0A5P0ZGH7_9LACO</name>
<dbReference type="AlphaFoldDB" id="A0A5P0ZGH7"/>
<evidence type="ECO:0000313" key="1">
    <source>
        <dbReference type="EMBL" id="MQS52160.1"/>
    </source>
</evidence>
<reference evidence="1 2" key="1">
    <citation type="journal article" date="2019" name="Syst. Appl. Microbiol.">
        <title>Polyphasic characterization of two novel Lactobacillus spp. isolated from blown salami packages: Description of Lactobacillus halodurans sp. nov. and Lactobacillus salsicarnum sp. nov.</title>
        <authorList>
            <person name="Schuster J.A."/>
            <person name="Klingl A."/>
            <person name="Vogel R.F."/>
            <person name="Ehrmann M.A."/>
        </authorList>
    </citation>
    <scope>NUCLEOTIDE SEQUENCE [LARGE SCALE GENOMIC DNA]</scope>
    <source>
        <strain evidence="1 2">TMW 1.2118</strain>
    </source>
</reference>
<evidence type="ECO:0008006" key="3">
    <source>
        <dbReference type="Google" id="ProtNLM"/>
    </source>
</evidence>
<evidence type="ECO:0000313" key="2">
    <source>
        <dbReference type="Proteomes" id="UP000380386"/>
    </source>
</evidence>
<proteinExistence type="predicted"/>
<dbReference type="OrthoDB" id="2327469at2"/>
<protein>
    <recommendedName>
        <fullName evidence="3">Transcriptional regulator</fullName>
    </recommendedName>
</protein>
<accession>A0A5P0ZGH7</accession>
<organism evidence="1 2">
    <name type="scientific">Companilactobacillus mishanensis</name>
    <dbReference type="NCBI Taxonomy" id="2486008"/>
    <lineage>
        <taxon>Bacteria</taxon>
        <taxon>Bacillati</taxon>
        <taxon>Bacillota</taxon>
        <taxon>Bacilli</taxon>
        <taxon>Lactobacillales</taxon>
        <taxon>Lactobacillaceae</taxon>
        <taxon>Companilactobacillus</taxon>
    </lineage>
</organism>
<gene>
    <name evidence="1" type="ORF">FHL02_03900</name>
</gene>
<comment type="caution">
    <text evidence="1">The sequence shown here is derived from an EMBL/GenBank/DDBJ whole genome shotgun (WGS) entry which is preliminary data.</text>
</comment>